<dbReference type="InterPro" id="IPR002110">
    <property type="entry name" value="Ankyrin_rpt"/>
</dbReference>
<dbReference type="InterPro" id="IPR036770">
    <property type="entry name" value="Ankyrin_rpt-contain_sf"/>
</dbReference>
<feature type="region of interest" description="Disordered" evidence="5">
    <location>
        <begin position="390"/>
        <end position="455"/>
    </location>
</feature>
<keyword evidence="6" id="KW-1185">Reference proteome</keyword>
<dbReference type="PROSITE" id="PS50297">
    <property type="entry name" value="ANK_REP_REGION"/>
    <property type="match status" value="2"/>
</dbReference>
<evidence type="ECO:0000256" key="1">
    <source>
        <dbReference type="ARBA" id="ARBA00022737"/>
    </source>
</evidence>
<evidence type="ECO:0000256" key="4">
    <source>
        <dbReference type="PROSITE-ProRule" id="PRU00023"/>
    </source>
</evidence>
<dbReference type="PROSITE" id="PS50088">
    <property type="entry name" value="ANK_REPEAT"/>
    <property type="match status" value="2"/>
</dbReference>
<dbReference type="PANTHER" id="PTHR14491">
    <property type="entry name" value="SOSONDOWAH, ISOFORM G"/>
    <property type="match status" value="1"/>
</dbReference>
<protein>
    <submittedName>
        <fullName evidence="7">Serine/threonine-protein kinase DDB_G0282963</fullName>
    </submittedName>
</protein>
<evidence type="ECO:0000256" key="2">
    <source>
        <dbReference type="ARBA" id="ARBA00023043"/>
    </source>
</evidence>
<evidence type="ECO:0000256" key="5">
    <source>
        <dbReference type="SAM" id="MobiDB-lite"/>
    </source>
</evidence>
<proteinExistence type="inferred from homology"/>
<comment type="similarity">
    <text evidence="3">Belongs to the SOWAH family.</text>
</comment>
<feature type="compositionally biased region" description="Polar residues" evidence="5">
    <location>
        <begin position="92"/>
        <end position="111"/>
    </location>
</feature>
<accession>A0AA85FZX5</accession>
<name>A0AA85FZX5_9TREM</name>
<feature type="region of interest" description="Disordered" evidence="5">
    <location>
        <begin position="86"/>
        <end position="131"/>
    </location>
</feature>
<reference evidence="6" key="1">
    <citation type="submission" date="2022-06" db="EMBL/GenBank/DDBJ databases">
        <authorList>
            <person name="Berger JAMES D."/>
            <person name="Berger JAMES D."/>
        </authorList>
    </citation>
    <scope>NUCLEOTIDE SEQUENCE [LARGE SCALE GENOMIC DNA]</scope>
</reference>
<organism evidence="6 7">
    <name type="scientific">Schistosoma rodhaini</name>
    <dbReference type="NCBI Taxonomy" id="6188"/>
    <lineage>
        <taxon>Eukaryota</taxon>
        <taxon>Metazoa</taxon>
        <taxon>Spiralia</taxon>
        <taxon>Lophotrochozoa</taxon>
        <taxon>Platyhelminthes</taxon>
        <taxon>Trematoda</taxon>
        <taxon>Digenea</taxon>
        <taxon>Strigeidida</taxon>
        <taxon>Schistosomatoidea</taxon>
        <taxon>Schistosomatidae</taxon>
        <taxon>Schistosoma</taxon>
    </lineage>
</organism>
<dbReference type="Pfam" id="PF12796">
    <property type="entry name" value="Ank_2"/>
    <property type="match status" value="1"/>
</dbReference>
<feature type="compositionally biased region" description="Polar residues" evidence="5">
    <location>
        <begin position="344"/>
        <end position="367"/>
    </location>
</feature>
<feature type="compositionally biased region" description="Polar residues" evidence="5">
    <location>
        <begin position="401"/>
        <end position="426"/>
    </location>
</feature>
<keyword evidence="2 4" id="KW-0040">ANK repeat</keyword>
<evidence type="ECO:0000313" key="7">
    <source>
        <dbReference type="WBParaSite" id="SRDH1_690.1"/>
    </source>
</evidence>
<reference evidence="7" key="2">
    <citation type="submission" date="2023-11" db="UniProtKB">
        <authorList>
            <consortium name="WormBaseParasite"/>
        </authorList>
    </citation>
    <scope>IDENTIFICATION</scope>
</reference>
<sequence>MSMDARSRLVQAFNDFGGRVSSEQILKFIKDDELLSRETRYSVKKLIASIAVVEYASDKKRYLVLKDLARDKENLACNMCQSTQTITSQSSENQNVPKSAILSPQESQSAKSPVAHKTPPSSPQLTPTTTITTPATSVNVAAVRPSVYSTFTSNETRLWWMAVIDCRVADMKRLLGINPKLANWADPVNGWTALHYAAKFGNINCMKLLINQYHANVNIRSRNGRTPLHVAVVHSQRVTIRALVEDFKADPTLMDFSGYFPYMLLENNLKTEYEPFLTHGRLQRIRTALKVFKASNVSNDSSSITKDSSNKKGVVLMDHSMVDFKRPVMLPVVSRRLENFKRPTIQQQQQNHLNRTSTLKPINQNSEHSLRRPSVFEGILKSAAEAAQHWNNNNNNNCNNDHTSSVKLSSESNEEQTNNGNANVSKPLNACSSSSSTTTTESTTTTTTTTTITNPHTRLVQRLDSMISLRREQNALSNLTNSNHSSEIGSSFDLSTSLDYNDYFSTMNYQHRKANTLDRRFPLPMGSHNLKNPSQSTDPYTLKLLLSLLPPVPSTSTSSSLSSSVYLKNVNSFDDSKPKKLTSLSSFHKHFNKKLHRSLSNSSTGTSFKTIRIFSKHCSYDDSNQDILHEFHSLPNRYHSSNIEIEKVINDVYHSKSLSTTALLAETDLRQLLTMKVSNVIKRKASNVSQHSNQSQVK</sequence>
<evidence type="ECO:0000313" key="6">
    <source>
        <dbReference type="Proteomes" id="UP000050792"/>
    </source>
</evidence>
<feature type="compositionally biased region" description="Low complexity" evidence="5">
    <location>
        <begin position="391"/>
        <end position="400"/>
    </location>
</feature>
<dbReference type="SMART" id="SM00248">
    <property type="entry name" value="ANK"/>
    <property type="match status" value="2"/>
</dbReference>
<feature type="repeat" description="ANK" evidence="4">
    <location>
        <begin position="223"/>
        <end position="245"/>
    </location>
</feature>
<dbReference type="SUPFAM" id="SSF48403">
    <property type="entry name" value="Ankyrin repeat"/>
    <property type="match status" value="1"/>
</dbReference>
<evidence type="ECO:0000256" key="3">
    <source>
        <dbReference type="ARBA" id="ARBA00038122"/>
    </source>
</evidence>
<feature type="region of interest" description="Disordered" evidence="5">
    <location>
        <begin position="341"/>
        <end position="371"/>
    </location>
</feature>
<dbReference type="AlphaFoldDB" id="A0AA85FZX5"/>
<feature type="repeat" description="ANK" evidence="4">
    <location>
        <begin position="189"/>
        <end position="222"/>
    </location>
</feature>
<dbReference type="PANTHER" id="PTHR14491:SF7">
    <property type="entry name" value="SOSONDOWAH, ISOFORM G"/>
    <property type="match status" value="1"/>
</dbReference>
<dbReference type="Gene3D" id="1.25.40.20">
    <property type="entry name" value="Ankyrin repeat-containing domain"/>
    <property type="match status" value="1"/>
</dbReference>
<dbReference type="WBParaSite" id="SRDH1_690.1">
    <property type="protein sequence ID" value="SRDH1_690.1"/>
    <property type="gene ID" value="SRDH1_690"/>
</dbReference>
<feature type="compositionally biased region" description="Low complexity" evidence="5">
    <location>
        <begin position="432"/>
        <end position="453"/>
    </location>
</feature>
<dbReference type="Proteomes" id="UP000050792">
    <property type="component" value="Unassembled WGS sequence"/>
</dbReference>
<keyword evidence="1" id="KW-0677">Repeat</keyword>